<reference evidence="4" key="2">
    <citation type="submission" date="2025-08" db="UniProtKB">
        <authorList>
            <consortium name="Ensembl"/>
        </authorList>
    </citation>
    <scope>IDENTIFICATION</scope>
    <source>
        <strain evidence="4">breed Abyssinian</strain>
    </source>
</reference>
<reference evidence="4 5" key="1">
    <citation type="submission" date="2021-02" db="EMBL/GenBank/DDBJ databases">
        <title>Safari Cat Assemblies.</title>
        <authorList>
            <person name="Bredemeyer K.R."/>
            <person name="Murphy W.J."/>
        </authorList>
    </citation>
    <scope>NUCLEOTIDE SEQUENCE [LARGE SCALE GENOMIC DNA]</scope>
</reference>
<organism evidence="4 5">
    <name type="scientific">Felis catus</name>
    <name type="common">Cat</name>
    <name type="synonym">Felis silvestris catus</name>
    <dbReference type="NCBI Taxonomy" id="9685"/>
    <lineage>
        <taxon>Eukaryota</taxon>
        <taxon>Metazoa</taxon>
        <taxon>Chordata</taxon>
        <taxon>Craniata</taxon>
        <taxon>Vertebrata</taxon>
        <taxon>Euteleostomi</taxon>
        <taxon>Mammalia</taxon>
        <taxon>Eutheria</taxon>
        <taxon>Laurasiatheria</taxon>
        <taxon>Carnivora</taxon>
        <taxon>Feliformia</taxon>
        <taxon>Felidae</taxon>
        <taxon>Felinae</taxon>
        <taxon>Felis</taxon>
    </lineage>
</organism>
<protein>
    <recommendedName>
        <fullName evidence="3">NF-kappa-B-activating protein C-terminal domain-containing protein</fullName>
    </recommendedName>
</protein>
<feature type="compositionally biased region" description="Low complexity" evidence="2">
    <location>
        <begin position="163"/>
        <end position="180"/>
    </location>
</feature>
<evidence type="ECO:0000313" key="4">
    <source>
        <dbReference type="Ensembl" id="ENSFCTP00005031075.1"/>
    </source>
</evidence>
<dbReference type="Ensembl" id="ENSFCTT00005043671.1">
    <property type="protein sequence ID" value="ENSFCTP00005031075.1"/>
    <property type="gene ID" value="ENSFCTG00005015269.1"/>
</dbReference>
<gene>
    <name evidence="4" type="primary">ZSCAN26</name>
</gene>
<name>A0ABI7YA72_FELCA</name>
<evidence type="ECO:0000313" key="5">
    <source>
        <dbReference type="Proteomes" id="UP000823872"/>
    </source>
</evidence>
<feature type="domain" description="NF-kappa-B-activating protein C-terminal" evidence="3">
    <location>
        <begin position="296"/>
        <end position="393"/>
    </location>
</feature>
<feature type="compositionally biased region" description="Basic residues" evidence="2">
    <location>
        <begin position="219"/>
        <end position="246"/>
    </location>
</feature>
<dbReference type="Pfam" id="PF06047">
    <property type="entry name" value="Nkap_C"/>
    <property type="match status" value="1"/>
</dbReference>
<feature type="compositionally biased region" description="Basic residues" evidence="2">
    <location>
        <begin position="181"/>
        <end position="198"/>
    </location>
</feature>
<dbReference type="PANTHER" id="PTHR13087:SF3">
    <property type="entry name" value="NKAP-LIKE PROTEIN"/>
    <property type="match status" value="1"/>
</dbReference>
<evidence type="ECO:0000259" key="3">
    <source>
        <dbReference type="Pfam" id="PF06047"/>
    </source>
</evidence>
<feature type="region of interest" description="Disordered" evidence="2">
    <location>
        <begin position="1"/>
        <end position="86"/>
    </location>
</feature>
<proteinExistence type="inferred from homology"/>
<feature type="compositionally biased region" description="Basic and acidic residues" evidence="2">
    <location>
        <begin position="247"/>
        <end position="258"/>
    </location>
</feature>
<evidence type="ECO:0000256" key="2">
    <source>
        <dbReference type="SAM" id="MobiDB-lite"/>
    </source>
</evidence>
<dbReference type="Proteomes" id="UP000823872">
    <property type="component" value="Chromosome B2"/>
</dbReference>
<accession>A0ABI7YA72</accession>
<sequence>MAPVSQSRYPEDAAGSRRRRRSSVGSPPSALARRFPCGGRSRPHSRGREGLRPSWGVSGVGDPSPLGRSESRAQPSGPRNYAFSSSSVHAGGYRFHHHHYAGDLQWAKEYEKEKEESYRQRWLKERERIGELGAPEVWGLSPKFPEPDSDEHTPVEDEEVKSQETSSSDSSSEENGNTSRSKSKKKRKKKSKTKHRKHSDNSESNSDSDINSSSDDKKRAKKAKKREKKKKHRAKRTKKKKNKKTKKESSDSSFKDSEGELPEDTWIEQSKITDTMDLIGPEAPVIHISQDEKPLNYGHALLPGEGAAMAEYVKAGKRIPRRGEIGLTSEEIASFECSGYVMSGSRHRRMEAVRLRKENQIYSADEKRALASFNQEERRKRENKMLASFREMVYRKTRGKDDKRRPSKGSFLKQREQTR</sequence>
<dbReference type="InterPro" id="IPR040466">
    <property type="entry name" value="NKAP"/>
</dbReference>
<feature type="compositionally biased region" description="Low complexity" evidence="2">
    <location>
        <begin position="202"/>
        <end position="213"/>
    </location>
</feature>
<reference evidence="4" key="3">
    <citation type="submission" date="2025-09" db="UniProtKB">
        <authorList>
            <consortium name="Ensembl"/>
        </authorList>
    </citation>
    <scope>IDENTIFICATION</scope>
    <source>
        <strain evidence="4">breed Abyssinian</strain>
    </source>
</reference>
<evidence type="ECO:0000256" key="1">
    <source>
        <dbReference type="ARBA" id="ARBA00009313"/>
    </source>
</evidence>
<keyword evidence="5" id="KW-1185">Reference proteome</keyword>
<dbReference type="InterPro" id="IPR009269">
    <property type="entry name" value="NKAP_C"/>
</dbReference>
<feature type="region of interest" description="Disordered" evidence="2">
    <location>
        <begin position="375"/>
        <end position="419"/>
    </location>
</feature>
<dbReference type="GeneTree" id="ENSGT00940000162298"/>
<feature type="compositionally biased region" description="Basic and acidic residues" evidence="2">
    <location>
        <begin position="375"/>
        <end position="384"/>
    </location>
</feature>
<dbReference type="PANTHER" id="PTHR13087">
    <property type="entry name" value="NF-KAPPA B ACTIVATING PROTEIN"/>
    <property type="match status" value="1"/>
</dbReference>
<feature type="region of interest" description="Disordered" evidence="2">
    <location>
        <begin position="129"/>
        <end position="269"/>
    </location>
</feature>
<comment type="similarity">
    <text evidence="1">Belongs to the NKAP family.</text>
</comment>